<feature type="transmembrane region" description="Helical" evidence="1">
    <location>
        <begin position="14"/>
        <end position="33"/>
    </location>
</feature>
<organism evidence="2 3">
    <name type="scientific">Clostridium beijerinckii</name>
    <name type="common">Clostridium MP</name>
    <dbReference type="NCBI Taxonomy" id="1520"/>
    <lineage>
        <taxon>Bacteria</taxon>
        <taxon>Bacillati</taxon>
        <taxon>Bacillota</taxon>
        <taxon>Clostridia</taxon>
        <taxon>Eubacteriales</taxon>
        <taxon>Clostridiaceae</taxon>
        <taxon>Clostridium</taxon>
    </lineage>
</organism>
<feature type="transmembrane region" description="Helical" evidence="1">
    <location>
        <begin position="451"/>
        <end position="468"/>
    </location>
</feature>
<protein>
    <submittedName>
        <fullName evidence="2">Secreted protein</fullName>
    </submittedName>
</protein>
<feature type="transmembrane region" description="Helical" evidence="1">
    <location>
        <begin position="132"/>
        <end position="149"/>
    </location>
</feature>
<feature type="transmembrane region" description="Helical" evidence="1">
    <location>
        <begin position="53"/>
        <end position="69"/>
    </location>
</feature>
<proteinExistence type="predicted"/>
<accession>A0AAE5H1F2</accession>
<feature type="transmembrane region" description="Helical" evidence="1">
    <location>
        <begin position="229"/>
        <end position="257"/>
    </location>
</feature>
<comment type="caution">
    <text evidence="2">The sequence shown here is derived from an EMBL/GenBank/DDBJ whole genome shotgun (WGS) entry which is preliminary data.</text>
</comment>
<feature type="transmembrane region" description="Helical" evidence="1">
    <location>
        <begin position="430"/>
        <end position="445"/>
    </location>
</feature>
<dbReference type="Proteomes" id="UP000822184">
    <property type="component" value="Unassembled WGS sequence"/>
</dbReference>
<dbReference type="EMBL" id="JABTDW010000001">
    <property type="protein sequence ID" value="NSB12447.1"/>
    <property type="molecule type" value="Genomic_DNA"/>
</dbReference>
<feature type="transmembrane region" description="Helical" evidence="1">
    <location>
        <begin position="269"/>
        <end position="289"/>
    </location>
</feature>
<gene>
    <name evidence="2" type="ORF">BCD95_000706</name>
</gene>
<keyword evidence="1" id="KW-0812">Transmembrane</keyword>
<dbReference type="AlphaFoldDB" id="A0AAE5H1F2"/>
<evidence type="ECO:0000313" key="2">
    <source>
        <dbReference type="EMBL" id="NSB12447.1"/>
    </source>
</evidence>
<reference evidence="2" key="1">
    <citation type="submission" date="2020-06" db="EMBL/GenBank/DDBJ databases">
        <title>Genomic insights into acetone-butanol-ethanol (ABE) fermentation by sequencing solventogenic clostridia strains.</title>
        <authorList>
            <person name="Brown S."/>
        </authorList>
    </citation>
    <scope>NUCLEOTIDE SEQUENCE</scope>
    <source>
        <strain evidence="2">DJ123</strain>
    </source>
</reference>
<feature type="transmembrane region" description="Helical" evidence="1">
    <location>
        <begin position="400"/>
        <end position="418"/>
    </location>
</feature>
<evidence type="ECO:0000256" key="1">
    <source>
        <dbReference type="SAM" id="Phobius"/>
    </source>
</evidence>
<feature type="transmembrane region" description="Helical" evidence="1">
    <location>
        <begin position="81"/>
        <end position="99"/>
    </location>
</feature>
<evidence type="ECO:0000313" key="3">
    <source>
        <dbReference type="Proteomes" id="UP000822184"/>
    </source>
</evidence>
<dbReference type="RefSeq" id="WP_077857010.1">
    <property type="nucleotide sequence ID" value="NZ_JABTDW010000001.1"/>
</dbReference>
<sequence>MNILNLISNKLNNIARYTLLTIFLIFLTVSLIIKPMYDFRDFPYFSRVEWLDYLMIVIFILGSILLNKYKEYLDRILSKRVIASSYFFIALFFVLMIPLNTFSDMKQVFNGAVAFANFDFISLKENAYFTTYPNNILITIFYGIILFILPKQIVTMKIINIIMILIIAKLTCSIVGVYYKKYSNIFFFLCLSLISVFLYANHIYTDIPFTLLSLIAVYLYLKSSKNICISIGILIISYFIRPLAIIYLIAILIDFVLKSEIEFKAKIRQSMIMLVCSMIIFVSMSTIVIPCFIRQDITRQIPAVSYVYMAFNKEKFGFQDGSHSPERSLNEVIDRLKGYSVHDILEILTKKSYWMWMEGTYQAQRYAFGEDNGDAYLDKFQYNTPVLKFISNSVQKARRILNSLLYGQYVVLFALMILGIKSELGKKMNAINLIVIGFFLFYLFWEIKSRYIFSLYPFMIIYAGFVLMQNFSSKVSVKING</sequence>
<name>A0AAE5H1F2_CLOBE</name>
<keyword evidence="1" id="KW-1133">Transmembrane helix</keyword>
<feature type="transmembrane region" description="Helical" evidence="1">
    <location>
        <begin position="161"/>
        <end position="179"/>
    </location>
</feature>
<keyword evidence="1" id="KW-0472">Membrane</keyword>
<feature type="transmembrane region" description="Helical" evidence="1">
    <location>
        <begin position="207"/>
        <end position="223"/>
    </location>
</feature>